<dbReference type="RefSeq" id="WP_151656817.1">
    <property type="nucleotide sequence ID" value="NZ_WBVP01000035.1"/>
</dbReference>
<reference evidence="2 3" key="1">
    <citation type="submission" date="2019-09" db="EMBL/GenBank/DDBJ databases">
        <title>Genome of Aliivibrio finisterrensis LMG 23869 (type strain).</title>
        <authorList>
            <person name="Bowman J.P."/>
        </authorList>
    </citation>
    <scope>NUCLEOTIDE SEQUENCE [LARGE SCALE GENOMIC DNA]</scope>
    <source>
        <strain evidence="2 3">LMG 23869</strain>
    </source>
</reference>
<gene>
    <name evidence="2" type="ORF">F8B77_16910</name>
</gene>
<sequence>MSLNIGNKASNNKIIQSALTDKDISFAQDVRRSNLAARNAETEDRRSRTRIKETVVKNIIRFIWVWFLFILSGVIIYCAEQKAIPKEVVLGLLGSSTTVLGFTGFILRGLIRDK</sequence>
<comment type="caution">
    <text evidence="2">The sequence shown here is derived from an EMBL/GenBank/DDBJ whole genome shotgun (WGS) entry which is preliminary data.</text>
</comment>
<keyword evidence="1" id="KW-1133">Transmembrane helix</keyword>
<dbReference type="EMBL" id="WBVP01000035">
    <property type="protein sequence ID" value="KAB2823141.1"/>
    <property type="molecule type" value="Genomic_DNA"/>
</dbReference>
<evidence type="ECO:0000313" key="2">
    <source>
        <dbReference type="EMBL" id="KAB2823141.1"/>
    </source>
</evidence>
<evidence type="ECO:0000313" key="3">
    <source>
        <dbReference type="Proteomes" id="UP000434870"/>
    </source>
</evidence>
<organism evidence="2 3">
    <name type="scientific">Aliivibrio finisterrensis</name>
    <dbReference type="NCBI Taxonomy" id="511998"/>
    <lineage>
        <taxon>Bacteria</taxon>
        <taxon>Pseudomonadati</taxon>
        <taxon>Pseudomonadota</taxon>
        <taxon>Gammaproteobacteria</taxon>
        <taxon>Vibrionales</taxon>
        <taxon>Vibrionaceae</taxon>
        <taxon>Aliivibrio</taxon>
    </lineage>
</organism>
<name>A0A6N6RNV7_9GAMM</name>
<accession>A0A6N6RNV7</accession>
<feature type="transmembrane region" description="Helical" evidence="1">
    <location>
        <begin position="89"/>
        <end position="111"/>
    </location>
</feature>
<protein>
    <submittedName>
        <fullName evidence="2">Uncharacterized protein</fullName>
    </submittedName>
</protein>
<proteinExistence type="predicted"/>
<feature type="transmembrane region" description="Helical" evidence="1">
    <location>
        <begin position="55"/>
        <end position="77"/>
    </location>
</feature>
<keyword evidence="1" id="KW-0472">Membrane</keyword>
<evidence type="ECO:0000256" key="1">
    <source>
        <dbReference type="SAM" id="Phobius"/>
    </source>
</evidence>
<keyword evidence="1" id="KW-0812">Transmembrane</keyword>
<dbReference type="AlphaFoldDB" id="A0A6N6RNV7"/>
<dbReference type="Proteomes" id="UP000434870">
    <property type="component" value="Unassembled WGS sequence"/>
</dbReference>